<keyword evidence="4" id="KW-0413">Isomerase</keyword>
<keyword evidence="3" id="KW-0697">Rotamase</keyword>
<gene>
    <name evidence="6" type="ORF">B296_00046986</name>
</gene>
<proteinExistence type="predicted"/>
<sequence>MRLQVGGADLTCVRSAVRPLVPPVYPADYLRRVDHVGGSAVRGCDDLTATSKSVVQCNVGKKSPILLCSLVPDKAETCHLELEFDEDNDVVFSVLGQRSVHLCGYYLGACRGHGDGGDETYPYQFRELVF</sequence>
<evidence type="ECO:0000256" key="1">
    <source>
        <dbReference type="ARBA" id="ARBA00000971"/>
    </source>
</evidence>
<dbReference type="Pfam" id="PF17800">
    <property type="entry name" value="NPL"/>
    <property type="match status" value="1"/>
</dbReference>
<comment type="catalytic activity">
    <reaction evidence="1">
        <text>[protein]-peptidylproline (omega=180) = [protein]-peptidylproline (omega=0)</text>
        <dbReference type="Rhea" id="RHEA:16237"/>
        <dbReference type="Rhea" id="RHEA-COMP:10747"/>
        <dbReference type="Rhea" id="RHEA-COMP:10748"/>
        <dbReference type="ChEBI" id="CHEBI:83833"/>
        <dbReference type="ChEBI" id="CHEBI:83834"/>
        <dbReference type="EC" id="5.2.1.8"/>
    </reaction>
</comment>
<evidence type="ECO:0000256" key="4">
    <source>
        <dbReference type="ARBA" id="ARBA00023235"/>
    </source>
</evidence>
<feature type="domain" description="Nucleoplasmin-like" evidence="5">
    <location>
        <begin position="47"/>
        <end position="106"/>
    </location>
</feature>
<evidence type="ECO:0000259" key="5">
    <source>
        <dbReference type="Pfam" id="PF17800"/>
    </source>
</evidence>
<dbReference type="InterPro" id="IPR041232">
    <property type="entry name" value="NPL"/>
</dbReference>
<dbReference type="PANTHER" id="PTHR43811:SF19">
    <property type="entry name" value="39 KDA FK506-BINDING NUCLEAR PROTEIN"/>
    <property type="match status" value="1"/>
</dbReference>
<evidence type="ECO:0000313" key="6">
    <source>
        <dbReference type="EMBL" id="RRT34631.1"/>
    </source>
</evidence>
<dbReference type="PANTHER" id="PTHR43811">
    <property type="entry name" value="FKBP-TYPE PEPTIDYL-PROLYL CIS-TRANS ISOMERASE FKPA"/>
    <property type="match status" value="1"/>
</dbReference>
<evidence type="ECO:0000256" key="3">
    <source>
        <dbReference type="ARBA" id="ARBA00023110"/>
    </source>
</evidence>
<evidence type="ECO:0000313" key="7">
    <source>
        <dbReference type="Proteomes" id="UP000287651"/>
    </source>
</evidence>
<accession>A0A426X577</accession>
<dbReference type="Gene3D" id="2.60.120.340">
    <property type="entry name" value="Nucleoplasmin core domain"/>
    <property type="match status" value="1"/>
</dbReference>
<comment type="caution">
    <text evidence="6">The sequence shown here is derived from an EMBL/GenBank/DDBJ whole genome shotgun (WGS) entry which is preliminary data.</text>
</comment>
<reference evidence="6 7" key="1">
    <citation type="journal article" date="2014" name="Agronomy (Basel)">
        <title>A Draft Genome Sequence for Ensete ventricosum, the Drought-Tolerant Tree Against Hunger.</title>
        <authorList>
            <person name="Harrison J."/>
            <person name="Moore K.A."/>
            <person name="Paszkiewicz K."/>
            <person name="Jones T."/>
            <person name="Grant M."/>
            <person name="Ambacheew D."/>
            <person name="Muzemil S."/>
            <person name="Studholme D.J."/>
        </authorList>
    </citation>
    <scope>NUCLEOTIDE SEQUENCE [LARGE SCALE GENOMIC DNA]</scope>
</reference>
<name>A0A426X577_ENSVE</name>
<dbReference type="GO" id="GO:0003755">
    <property type="term" value="F:peptidyl-prolyl cis-trans isomerase activity"/>
    <property type="evidence" value="ECO:0007669"/>
    <property type="project" value="UniProtKB-KW"/>
</dbReference>
<dbReference type="AlphaFoldDB" id="A0A426X577"/>
<protein>
    <recommendedName>
        <fullName evidence="2">peptidylprolyl isomerase</fullName>
        <ecNumber evidence="2">5.2.1.8</ecNumber>
    </recommendedName>
</protein>
<organism evidence="6 7">
    <name type="scientific">Ensete ventricosum</name>
    <name type="common">Abyssinian banana</name>
    <name type="synonym">Musa ensete</name>
    <dbReference type="NCBI Taxonomy" id="4639"/>
    <lineage>
        <taxon>Eukaryota</taxon>
        <taxon>Viridiplantae</taxon>
        <taxon>Streptophyta</taxon>
        <taxon>Embryophyta</taxon>
        <taxon>Tracheophyta</taxon>
        <taxon>Spermatophyta</taxon>
        <taxon>Magnoliopsida</taxon>
        <taxon>Liliopsida</taxon>
        <taxon>Zingiberales</taxon>
        <taxon>Musaceae</taxon>
        <taxon>Ensete</taxon>
    </lineage>
</organism>
<evidence type="ECO:0000256" key="2">
    <source>
        <dbReference type="ARBA" id="ARBA00013194"/>
    </source>
</evidence>
<dbReference type="Proteomes" id="UP000287651">
    <property type="component" value="Unassembled WGS sequence"/>
</dbReference>
<dbReference type="EMBL" id="AMZH03026382">
    <property type="protein sequence ID" value="RRT34631.1"/>
    <property type="molecule type" value="Genomic_DNA"/>
</dbReference>
<dbReference type="EC" id="5.2.1.8" evidence="2"/>